<organism evidence="6 7">
    <name type="scientific">Rhizophagus irregularis (strain DAOM 197198w)</name>
    <name type="common">Glomus intraradices</name>
    <dbReference type="NCBI Taxonomy" id="1432141"/>
    <lineage>
        <taxon>Eukaryota</taxon>
        <taxon>Fungi</taxon>
        <taxon>Fungi incertae sedis</taxon>
        <taxon>Mucoromycota</taxon>
        <taxon>Glomeromycotina</taxon>
        <taxon>Glomeromycetes</taxon>
        <taxon>Glomerales</taxon>
        <taxon>Glomeraceae</taxon>
        <taxon>Rhizophagus</taxon>
    </lineage>
</organism>
<dbReference type="EMBL" id="JEMT01024821">
    <property type="protein sequence ID" value="EXX62186.1"/>
    <property type="molecule type" value="Genomic_DNA"/>
</dbReference>
<dbReference type="OrthoDB" id="18595at2759"/>
<dbReference type="GO" id="GO:0005739">
    <property type="term" value="C:mitochondrion"/>
    <property type="evidence" value="ECO:0007669"/>
    <property type="project" value="UniProtKB-SubCell"/>
</dbReference>
<accession>A0A015KQW4</accession>
<dbReference type="SMART" id="SM01238">
    <property type="entry name" value="IGR"/>
    <property type="match status" value="1"/>
</dbReference>
<evidence type="ECO:0000256" key="3">
    <source>
        <dbReference type="ARBA" id="ARBA00023128"/>
    </source>
</evidence>
<gene>
    <name evidence="6" type="ORF">RirG_164170</name>
</gene>
<feature type="domain" description="Small ribosomal subunit protein mS41 SAM" evidence="5">
    <location>
        <begin position="48"/>
        <end position="104"/>
    </location>
</feature>
<dbReference type="Pfam" id="PF09597">
    <property type="entry name" value="SAM_Ribosomal_mS41"/>
    <property type="match status" value="1"/>
</dbReference>
<dbReference type="SMR" id="A0A015KQW4"/>
<keyword evidence="3" id="KW-0496">Mitochondrion</keyword>
<comment type="similarity">
    <text evidence="2">Belongs to the mitochondrion-specific ribosomal protein mS41 family.</text>
</comment>
<evidence type="ECO:0000256" key="2">
    <source>
        <dbReference type="ARBA" id="ARBA00010492"/>
    </source>
</evidence>
<evidence type="ECO:0000256" key="1">
    <source>
        <dbReference type="ARBA" id="ARBA00004173"/>
    </source>
</evidence>
<dbReference type="InterPro" id="IPR039603">
    <property type="entry name" value="Ribosomal_mS41"/>
</dbReference>
<dbReference type="STRING" id="1432141.A0A015KQW4"/>
<protein>
    <recommendedName>
        <fullName evidence="4">Small ribosomal subunit protein mS41</fullName>
    </recommendedName>
</protein>
<comment type="subcellular location">
    <subcellularLocation>
        <location evidence="1">Mitochondrion</location>
    </subcellularLocation>
</comment>
<evidence type="ECO:0000259" key="5">
    <source>
        <dbReference type="SMART" id="SM01238"/>
    </source>
</evidence>
<dbReference type="AlphaFoldDB" id="A0A015KQW4"/>
<proteinExistence type="inferred from homology"/>
<evidence type="ECO:0000313" key="6">
    <source>
        <dbReference type="EMBL" id="EXX62186.1"/>
    </source>
</evidence>
<dbReference type="OMA" id="AGKFETW"/>
<dbReference type="PANTHER" id="PTHR28235:SF1">
    <property type="entry name" value="SMALL RIBOSOMAL SUBUNIT PROTEIN MS41"/>
    <property type="match status" value="1"/>
</dbReference>
<dbReference type="InterPro" id="IPR019083">
    <property type="entry name" value="SAM_Ribosomal_mS41"/>
</dbReference>
<sequence>MILSKSRVPQLLFSSCSVNNASFSRIIIRNIQNKQKSVPEPRGQFIDPKSFLEQCGRGCNELADKFRDWEHLFTASSYEMKSEMGIPAKQRKWILSWTEHYRNGIDPYIILIRSKKKKKK</sequence>
<evidence type="ECO:0000313" key="7">
    <source>
        <dbReference type="Proteomes" id="UP000022910"/>
    </source>
</evidence>
<comment type="caution">
    <text evidence="6">The sequence shown here is derived from an EMBL/GenBank/DDBJ whole genome shotgun (WGS) entry which is preliminary data.</text>
</comment>
<dbReference type="HOGENOM" id="CLU_126679_1_0_1"/>
<reference evidence="6 7" key="1">
    <citation type="submission" date="2014-02" db="EMBL/GenBank/DDBJ databases">
        <title>Single nucleus genome sequencing reveals high similarity among nuclei of an endomycorrhizal fungus.</title>
        <authorList>
            <person name="Lin K."/>
            <person name="Geurts R."/>
            <person name="Zhang Z."/>
            <person name="Limpens E."/>
            <person name="Saunders D.G."/>
            <person name="Mu D."/>
            <person name="Pang E."/>
            <person name="Cao H."/>
            <person name="Cha H."/>
            <person name="Lin T."/>
            <person name="Zhou Q."/>
            <person name="Shang Y."/>
            <person name="Li Y."/>
            <person name="Ivanov S."/>
            <person name="Sharma T."/>
            <person name="Velzen R.V."/>
            <person name="Ruijter N.D."/>
            <person name="Aanen D.K."/>
            <person name="Win J."/>
            <person name="Kamoun S."/>
            <person name="Bisseling T."/>
            <person name="Huang S."/>
        </authorList>
    </citation>
    <scope>NUCLEOTIDE SEQUENCE [LARGE SCALE GENOMIC DNA]</scope>
    <source>
        <strain evidence="7">DAOM197198w</strain>
    </source>
</reference>
<dbReference type="PANTHER" id="PTHR28235">
    <property type="entry name" value="PROTEIN FYV4, MITOCHONDRIAL"/>
    <property type="match status" value="1"/>
</dbReference>
<keyword evidence="7" id="KW-1185">Reference proteome</keyword>
<evidence type="ECO:0000256" key="4">
    <source>
        <dbReference type="ARBA" id="ARBA00035129"/>
    </source>
</evidence>
<dbReference type="Proteomes" id="UP000022910">
    <property type="component" value="Unassembled WGS sequence"/>
</dbReference>
<name>A0A015KQW4_RHIIW</name>